<evidence type="ECO:0000313" key="18">
    <source>
        <dbReference type="Proteomes" id="UP001635817"/>
    </source>
</evidence>
<keyword evidence="11 12" id="KW-0742">SOS response</keyword>
<feature type="active site" description="For autocatalytic cleavage activity" evidence="12">
    <location>
        <position position="200"/>
    </location>
</feature>
<evidence type="ECO:0000256" key="1">
    <source>
        <dbReference type="ARBA" id="ARBA00007484"/>
    </source>
</evidence>
<keyword evidence="18" id="KW-1185">Reference proteome</keyword>
<evidence type="ECO:0000256" key="10">
    <source>
        <dbReference type="ARBA" id="ARBA00023204"/>
    </source>
</evidence>
<evidence type="ECO:0000256" key="4">
    <source>
        <dbReference type="ARBA" id="ARBA00022763"/>
    </source>
</evidence>
<keyword evidence="10 12" id="KW-0234">DNA repair</keyword>
<evidence type="ECO:0000313" key="17">
    <source>
        <dbReference type="EMBL" id="MFN6554104.1"/>
    </source>
</evidence>
<dbReference type="Pfam" id="PF01726">
    <property type="entry name" value="LexA_DNA_bind"/>
    <property type="match status" value="1"/>
</dbReference>
<evidence type="ECO:0000256" key="2">
    <source>
        <dbReference type="ARBA" id="ARBA00022491"/>
    </source>
</evidence>
<evidence type="ECO:0000256" key="9">
    <source>
        <dbReference type="ARBA" id="ARBA00023163"/>
    </source>
</evidence>
<dbReference type="Proteomes" id="UP001635817">
    <property type="component" value="Unassembled WGS sequence"/>
</dbReference>
<evidence type="ECO:0000256" key="7">
    <source>
        <dbReference type="ARBA" id="ARBA00023015"/>
    </source>
</evidence>
<dbReference type="CDD" id="cd06529">
    <property type="entry name" value="S24_LexA-like"/>
    <property type="match status" value="1"/>
</dbReference>
<reference evidence="17 18" key="1">
    <citation type="submission" date="2024-12" db="EMBL/GenBank/DDBJ databases">
        <title>The coexistence of Mycolicibacterium septicum and Mycolicibacterium nivoides in clinical samples.</title>
        <authorList>
            <person name="Wang C."/>
            <person name="Feng Y."/>
            <person name="Zong Z."/>
        </authorList>
    </citation>
    <scope>NUCLEOTIDE SEQUENCE [LARGE SCALE GENOMIC DNA]</scope>
    <source>
        <strain evidence="17 18">120310</strain>
    </source>
</reference>
<keyword evidence="5 12" id="KW-0378">Hydrolase</keyword>
<dbReference type="InterPro" id="IPR039418">
    <property type="entry name" value="LexA-like"/>
</dbReference>
<dbReference type="Gene3D" id="1.10.10.10">
    <property type="entry name" value="Winged helix-like DNA-binding domain superfamily/Winged helix DNA-binding domain"/>
    <property type="match status" value="1"/>
</dbReference>
<sequence>MSDDRSREGSIDSPAGSDSAGPRRAEGGLTDRQRTILDVIRASVTSRGYPPSIREIGDAVGLTSTSSVAHQLRTLERKGYLRRDPNRPRAVDVRGADDPAAAVVSTDVAGSDALPEPTFVPVLGRIAAGGPILAEQAVEDVFPLPRELVGEGSLFLLKVVGDSMVDAAICDGDWVVVRQQSVADNGDIVAAMIDGEATVKTFKRTRGQVWLMPHNPAYDPIPGNDAAVLGKVVTVIRKI</sequence>
<evidence type="ECO:0000256" key="6">
    <source>
        <dbReference type="ARBA" id="ARBA00022813"/>
    </source>
</evidence>
<comment type="subunit">
    <text evidence="12">Homodimer.</text>
</comment>
<dbReference type="PANTHER" id="PTHR33516:SF2">
    <property type="entry name" value="LEXA REPRESSOR-RELATED"/>
    <property type="match status" value="1"/>
</dbReference>
<dbReference type="PRINTS" id="PR00726">
    <property type="entry name" value="LEXASERPTASE"/>
</dbReference>
<dbReference type="InterPro" id="IPR006200">
    <property type="entry name" value="LexA"/>
</dbReference>
<comment type="function">
    <text evidence="12">Represses a number of genes involved in the response to DNA damage (SOS response), including recA and lexA. In the presence of single-stranded DNA, RecA interacts with LexA causing an autocatalytic cleavage which disrupts the DNA-binding part of LexA, leading to derepression of the SOS regulon and eventually DNA repair.</text>
</comment>
<feature type="domain" description="Peptidase S24/S26A/S26B/S26C" evidence="15">
    <location>
        <begin position="121"/>
        <end position="233"/>
    </location>
</feature>
<dbReference type="EC" id="3.4.21.88" evidence="12"/>
<evidence type="ECO:0000256" key="3">
    <source>
        <dbReference type="ARBA" id="ARBA00022705"/>
    </source>
</evidence>
<evidence type="ECO:0000256" key="8">
    <source>
        <dbReference type="ARBA" id="ARBA00023125"/>
    </source>
</evidence>
<keyword evidence="9 12" id="KW-0804">Transcription</keyword>
<evidence type="ECO:0000256" key="14">
    <source>
        <dbReference type="SAM" id="MobiDB-lite"/>
    </source>
</evidence>
<evidence type="ECO:0000256" key="12">
    <source>
        <dbReference type="HAMAP-Rule" id="MF_00015"/>
    </source>
</evidence>
<gene>
    <name evidence="12 17" type="primary">lexA</name>
    <name evidence="17" type="ORF">ACK4CP_27190</name>
</gene>
<keyword evidence="2 12" id="KW-0678">Repressor</keyword>
<dbReference type="InterPro" id="IPR006197">
    <property type="entry name" value="Peptidase_S24_LexA"/>
</dbReference>
<dbReference type="RefSeq" id="WP_409552263.1">
    <property type="nucleotide sequence ID" value="NZ_JBKBDE010000011.1"/>
</dbReference>
<dbReference type="InterPro" id="IPR050077">
    <property type="entry name" value="LexA_repressor"/>
</dbReference>
<keyword evidence="3 12" id="KW-0235">DNA replication</keyword>
<keyword evidence="4 12" id="KW-0227">DNA damage</keyword>
<dbReference type="SUPFAM" id="SSF51306">
    <property type="entry name" value="LexA/Signal peptidase"/>
    <property type="match status" value="1"/>
</dbReference>
<proteinExistence type="inferred from homology"/>
<comment type="catalytic activity">
    <reaction evidence="12">
        <text>Hydrolysis of Ala-|-Gly bond in repressor LexA.</text>
        <dbReference type="EC" id="3.4.21.88"/>
    </reaction>
</comment>
<dbReference type="SUPFAM" id="SSF46785">
    <property type="entry name" value="Winged helix' DNA-binding domain"/>
    <property type="match status" value="1"/>
</dbReference>
<accession>A0ABW9M330</accession>
<evidence type="ECO:0000259" key="15">
    <source>
        <dbReference type="Pfam" id="PF00717"/>
    </source>
</evidence>
<organism evidence="17 18">
    <name type="scientific">Mycolicibacterium septicum</name>
    <dbReference type="NCBI Taxonomy" id="98668"/>
    <lineage>
        <taxon>Bacteria</taxon>
        <taxon>Bacillati</taxon>
        <taxon>Actinomycetota</taxon>
        <taxon>Actinomycetes</taxon>
        <taxon>Mycobacteriales</taxon>
        <taxon>Mycobacteriaceae</taxon>
        <taxon>Mycolicibacterium</taxon>
    </lineage>
</organism>
<feature type="compositionally biased region" description="Basic and acidic residues" evidence="14">
    <location>
        <begin position="21"/>
        <end position="32"/>
    </location>
</feature>
<keyword evidence="7 12" id="KW-0805">Transcription regulation</keyword>
<feature type="DNA-binding region" description="H-T-H motif" evidence="12">
    <location>
        <begin position="53"/>
        <end position="73"/>
    </location>
</feature>
<protein>
    <recommendedName>
        <fullName evidence="12">LexA repressor</fullName>
        <ecNumber evidence="12">3.4.21.88</ecNumber>
    </recommendedName>
</protein>
<evidence type="ECO:0000256" key="5">
    <source>
        <dbReference type="ARBA" id="ARBA00022801"/>
    </source>
</evidence>
<feature type="region of interest" description="Disordered" evidence="14">
    <location>
        <begin position="1"/>
        <end position="32"/>
    </location>
</feature>
<dbReference type="InterPro" id="IPR015927">
    <property type="entry name" value="Peptidase_S24_S26A/B/C"/>
</dbReference>
<dbReference type="GO" id="GO:0004252">
    <property type="term" value="F:serine-type endopeptidase activity"/>
    <property type="evidence" value="ECO:0007669"/>
    <property type="project" value="UniProtKB-EC"/>
</dbReference>
<feature type="compositionally biased region" description="Basic and acidic residues" evidence="14">
    <location>
        <begin position="1"/>
        <end position="10"/>
    </location>
</feature>
<dbReference type="InterPro" id="IPR036390">
    <property type="entry name" value="WH_DNA-bd_sf"/>
</dbReference>
<dbReference type="NCBIfam" id="TIGR00498">
    <property type="entry name" value="lexA"/>
    <property type="match status" value="1"/>
</dbReference>
<dbReference type="HAMAP" id="MF_00015">
    <property type="entry name" value="LexA"/>
    <property type="match status" value="1"/>
</dbReference>
<dbReference type="InterPro" id="IPR036388">
    <property type="entry name" value="WH-like_DNA-bd_sf"/>
</dbReference>
<dbReference type="InterPro" id="IPR036286">
    <property type="entry name" value="LexA/Signal_pep-like_sf"/>
</dbReference>
<feature type="domain" description="LexA repressor DNA-binding" evidence="16">
    <location>
        <begin position="28"/>
        <end position="90"/>
    </location>
</feature>
<dbReference type="PANTHER" id="PTHR33516">
    <property type="entry name" value="LEXA REPRESSOR"/>
    <property type="match status" value="1"/>
</dbReference>
<keyword evidence="8 12" id="KW-0238">DNA-binding</keyword>
<dbReference type="InterPro" id="IPR006199">
    <property type="entry name" value="LexA_DNA-bd_dom"/>
</dbReference>
<feature type="active site" description="For autocatalytic cleavage activity" evidence="12">
    <location>
        <position position="163"/>
    </location>
</feature>
<keyword evidence="6 12" id="KW-0068">Autocatalytic cleavage</keyword>
<dbReference type="Gene3D" id="2.10.109.10">
    <property type="entry name" value="Umud Fragment, subunit A"/>
    <property type="match status" value="1"/>
</dbReference>
<comment type="caution">
    <text evidence="17">The sequence shown here is derived from an EMBL/GenBank/DDBJ whole genome shotgun (WGS) entry which is preliminary data.</text>
</comment>
<evidence type="ECO:0000256" key="11">
    <source>
        <dbReference type="ARBA" id="ARBA00023236"/>
    </source>
</evidence>
<dbReference type="EMBL" id="JBKBDE010000011">
    <property type="protein sequence ID" value="MFN6554104.1"/>
    <property type="molecule type" value="Genomic_DNA"/>
</dbReference>
<evidence type="ECO:0000259" key="16">
    <source>
        <dbReference type="Pfam" id="PF01726"/>
    </source>
</evidence>
<comment type="similarity">
    <text evidence="1 12 13">Belongs to the peptidase S24 family.</text>
</comment>
<dbReference type="Pfam" id="PF00717">
    <property type="entry name" value="Peptidase_S24"/>
    <property type="match status" value="1"/>
</dbReference>
<feature type="site" description="Cleavage; by autolysis" evidence="12">
    <location>
        <begin position="128"/>
        <end position="129"/>
    </location>
</feature>
<evidence type="ECO:0000256" key="13">
    <source>
        <dbReference type="RuleBase" id="RU003991"/>
    </source>
</evidence>
<name>A0ABW9M330_9MYCO</name>